<dbReference type="InterPro" id="IPR006059">
    <property type="entry name" value="SBP"/>
</dbReference>
<dbReference type="InterPro" id="IPR050490">
    <property type="entry name" value="Bact_solute-bd_prot1"/>
</dbReference>
<dbReference type="SUPFAM" id="SSF53850">
    <property type="entry name" value="Periplasmic binding protein-like II"/>
    <property type="match status" value="1"/>
</dbReference>
<evidence type="ECO:0000256" key="1">
    <source>
        <dbReference type="ARBA" id="ARBA00022475"/>
    </source>
</evidence>
<protein>
    <submittedName>
        <fullName evidence="6">Extracellular solute-binding protein</fullName>
    </submittedName>
</protein>
<evidence type="ECO:0000313" key="7">
    <source>
        <dbReference type="Proteomes" id="UP001501079"/>
    </source>
</evidence>
<evidence type="ECO:0000256" key="3">
    <source>
        <dbReference type="ARBA" id="ARBA00023136"/>
    </source>
</evidence>
<evidence type="ECO:0000256" key="5">
    <source>
        <dbReference type="ARBA" id="ARBA00023288"/>
    </source>
</evidence>
<keyword evidence="3" id="KW-0472">Membrane</keyword>
<organism evidence="6 7">
    <name type="scientific">Gryllotalpicola koreensis</name>
    <dbReference type="NCBI Taxonomy" id="993086"/>
    <lineage>
        <taxon>Bacteria</taxon>
        <taxon>Bacillati</taxon>
        <taxon>Actinomycetota</taxon>
        <taxon>Actinomycetes</taxon>
        <taxon>Micrococcales</taxon>
        <taxon>Microbacteriaceae</taxon>
        <taxon>Gryllotalpicola</taxon>
    </lineage>
</organism>
<reference evidence="7" key="1">
    <citation type="journal article" date="2019" name="Int. J. Syst. Evol. Microbiol.">
        <title>The Global Catalogue of Microorganisms (GCM) 10K type strain sequencing project: providing services to taxonomists for standard genome sequencing and annotation.</title>
        <authorList>
            <consortium name="The Broad Institute Genomics Platform"/>
            <consortium name="The Broad Institute Genome Sequencing Center for Infectious Disease"/>
            <person name="Wu L."/>
            <person name="Ma J."/>
        </authorList>
    </citation>
    <scope>NUCLEOTIDE SEQUENCE [LARGE SCALE GENOMIC DNA]</scope>
    <source>
        <strain evidence="7">JCM 17591</strain>
    </source>
</reference>
<dbReference type="PANTHER" id="PTHR43649">
    <property type="entry name" value="ARABINOSE-BINDING PROTEIN-RELATED"/>
    <property type="match status" value="1"/>
</dbReference>
<accession>A0ABP8A0W1</accession>
<evidence type="ECO:0000256" key="2">
    <source>
        <dbReference type="ARBA" id="ARBA00022729"/>
    </source>
</evidence>
<keyword evidence="5" id="KW-0449">Lipoprotein</keyword>
<name>A0ABP8A0W1_9MICO</name>
<proteinExistence type="predicted"/>
<sequence>MIHCEGRVILNFATFSLNVQPPRITHTIGSPPMSFLHPTRTRTKVLQTAVLASVVALALAGCGRSSDGASPAAATKIDNKPATGTVTLWAPDGDATALKDTLKPFEKANPDVDVKVTLIPSDQYNTKLQTAIAGGTTPDIAQLYTEAQAQFIGSDAFAPVPSGLVDPASFFPGAWKAGAYKGTTYSVPWYAYTYALIYRKDLAATAGVSAPTKISDMVPFFKALQSAGAAHGFGAEVGWDSYSGQDAVIYTWQEGGDVINSDDTKWTFADNPAFLKAVTEYSKFFTEGTASVDTPQFLDAQPYFVAGKTAALVSGPWVISSLDTTAKQKGWTAEHVATAPLPSGSAGNVGPVAGGSWGVLKDSKNSEAAWKVIRFLAQPDTQVAQYKSFGSMPAVVSAWDDPSIADQPLMKVFSDQLKNTKSYPQVTTWSQVATQLGKELEAVARGTETPEQLAKNMQTFADGVGTGN</sequence>
<comment type="caution">
    <text evidence="6">The sequence shown here is derived from an EMBL/GenBank/DDBJ whole genome shotgun (WGS) entry which is preliminary data.</text>
</comment>
<evidence type="ECO:0000313" key="6">
    <source>
        <dbReference type="EMBL" id="GAA4175181.1"/>
    </source>
</evidence>
<keyword evidence="4" id="KW-0564">Palmitate</keyword>
<keyword evidence="1" id="KW-1003">Cell membrane</keyword>
<evidence type="ECO:0000256" key="4">
    <source>
        <dbReference type="ARBA" id="ARBA00023139"/>
    </source>
</evidence>
<gene>
    <name evidence="6" type="ORF">GCM10022287_20210</name>
</gene>
<keyword evidence="2" id="KW-0732">Signal</keyword>
<dbReference type="Gene3D" id="3.40.190.10">
    <property type="entry name" value="Periplasmic binding protein-like II"/>
    <property type="match status" value="2"/>
</dbReference>
<dbReference type="EMBL" id="BAABBW010000003">
    <property type="protein sequence ID" value="GAA4175181.1"/>
    <property type="molecule type" value="Genomic_DNA"/>
</dbReference>
<dbReference type="PANTHER" id="PTHR43649:SF33">
    <property type="entry name" value="POLYGALACTURONAN_RHAMNOGALACTURONAN-BINDING PROTEIN YTCQ"/>
    <property type="match status" value="1"/>
</dbReference>
<dbReference type="Pfam" id="PF01547">
    <property type="entry name" value="SBP_bac_1"/>
    <property type="match status" value="1"/>
</dbReference>
<keyword evidence="7" id="KW-1185">Reference proteome</keyword>
<dbReference type="Proteomes" id="UP001501079">
    <property type="component" value="Unassembled WGS sequence"/>
</dbReference>